<dbReference type="InterPro" id="IPR006201">
    <property type="entry name" value="Neur_channel"/>
</dbReference>
<evidence type="ECO:0000256" key="2">
    <source>
        <dbReference type="ARBA" id="ARBA00022475"/>
    </source>
</evidence>
<keyword evidence="9" id="KW-0675">Receptor</keyword>
<dbReference type="EnsemblMetazoa" id="CapteT115452">
    <property type="protein sequence ID" value="CapteP115452"/>
    <property type="gene ID" value="CapteG115452"/>
</dbReference>
<evidence type="ECO:0000256" key="4">
    <source>
        <dbReference type="ARBA" id="ARBA00022989"/>
    </source>
</evidence>
<keyword evidence="1 14" id="KW-0813">Transport</keyword>
<dbReference type="InterPro" id="IPR006202">
    <property type="entry name" value="Neur_chan_lig-bd"/>
</dbReference>
<evidence type="ECO:0000313" key="18">
    <source>
        <dbReference type="EnsemblMetazoa" id="CapteP115452"/>
    </source>
</evidence>
<keyword evidence="2" id="KW-1003">Cell membrane</keyword>
<dbReference type="EMBL" id="AMQN01000907">
    <property type="status" value="NOT_ANNOTATED_CDS"/>
    <property type="molecule type" value="Genomic_DNA"/>
</dbReference>
<evidence type="ECO:0000256" key="6">
    <source>
        <dbReference type="ARBA" id="ARBA00023065"/>
    </source>
</evidence>
<evidence type="ECO:0000256" key="1">
    <source>
        <dbReference type="ARBA" id="ARBA00022448"/>
    </source>
</evidence>
<evidence type="ECO:0000256" key="3">
    <source>
        <dbReference type="ARBA" id="ARBA00022692"/>
    </source>
</evidence>
<evidence type="ECO:0000256" key="5">
    <source>
        <dbReference type="ARBA" id="ARBA00023018"/>
    </source>
</evidence>
<reference evidence="19" key="1">
    <citation type="submission" date="2012-12" db="EMBL/GenBank/DDBJ databases">
        <authorList>
            <person name="Hellsten U."/>
            <person name="Grimwood J."/>
            <person name="Chapman J.A."/>
            <person name="Shapiro H."/>
            <person name="Aerts A."/>
            <person name="Otillar R.P."/>
            <person name="Terry A.Y."/>
            <person name="Boore J.L."/>
            <person name="Simakov O."/>
            <person name="Marletaz F."/>
            <person name="Cho S.-J."/>
            <person name="Edsinger-Gonzales E."/>
            <person name="Havlak P."/>
            <person name="Kuo D.-H."/>
            <person name="Larsson T."/>
            <person name="Lv J."/>
            <person name="Arendt D."/>
            <person name="Savage R."/>
            <person name="Osoegawa K."/>
            <person name="de Jong P."/>
            <person name="Lindberg D.R."/>
            <person name="Seaver E.C."/>
            <person name="Weisblat D.A."/>
            <person name="Putnam N.H."/>
            <person name="Grigoriev I.V."/>
            <person name="Rokhsar D.S."/>
        </authorList>
    </citation>
    <scope>NUCLEOTIDE SEQUENCE</scope>
    <source>
        <strain evidence="19">I ESC-2004</strain>
    </source>
</reference>
<dbReference type="InterPro" id="IPR036734">
    <property type="entry name" value="Neur_chan_lig-bd_sf"/>
</dbReference>
<keyword evidence="5" id="KW-0770">Synapse</keyword>
<evidence type="ECO:0000256" key="7">
    <source>
        <dbReference type="ARBA" id="ARBA00023136"/>
    </source>
</evidence>
<keyword evidence="19" id="KW-1185">Reference proteome</keyword>
<dbReference type="Gene3D" id="2.70.170.10">
    <property type="entry name" value="Neurotransmitter-gated ion-channel ligand-binding domain"/>
    <property type="match status" value="1"/>
</dbReference>
<dbReference type="CDD" id="cd18989">
    <property type="entry name" value="LGIC_ECD_cation"/>
    <property type="match status" value="1"/>
</dbReference>
<dbReference type="FunFam" id="2.70.170.10:FF:000028">
    <property type="entry name" value="AcetylCholine Receptor"/>
    <property type="match status" value="1"/>
</dbReference>
<dbReference type="Pfam" id="PF02932">
    <property type="entry name" value="Neur_chan_memb"/>
    <property type="match status" value="1"/>
</dbReference>
<keyword evidence="3 14" id="KW-0812">Transmembrane</keyword>
<feature type="domain" description="Neurotransmitter-gated ion-channel ligand-binding" evidence="15">
    <location>
        <begin position="14"/>
        <end position="234"/>
    </location>
</feature>
<dbReference type="GO" id="GO:0022848">
    <property type="term" value="F:acetylcholine-gated monoatomic cation-selective channel activity"/>
    <property type="evidence" value="ECO:0007669"/>
    <property type="project" value="InterPro"/>
</dbReference>
<evidence type="ECO:0000256" key="14">
    <source>
        <dbReference type="RuleBase" id="RU000687"/>
    </source>
</evidence>
<dbReference type="PROSITE" id="PS00236">
    <property type="entry name" value="NEUROTR_ION_CHANNEL"/>
    <property type="match status" value="1"/>
</dbReference>
<evidence type="ECO:0000313" key="19">
    <source>
        <dbReference type="Proteomes" id="UP000014760"/>
    </source>
</evidence>
<evidence type="ECO:0000256" key="8">
    <source>
        <dbReference type="ARBA" id="ARBA00023157"/>
    </source>
</evidence>
<dbReference type="InterPro" id="IPR018000">
    <property type="entry name" value="Neurotransmitter_ion_chnl_CS"/>
</dbReference>
<dbReference type="STRING" id="283909.R7UWT3"/>
<dbReference type="Pfam" id="PF02931">
    <property type="entry name" value="Neur_chan_LBD"/>
    <property type="match status" value="1"/>
</dbReference>
<dbReference type="SUPFAM" id="SSF90112">
    <property type="entry name" value="Neurotransmitter-gated ion-channel transmembrane pore"/>
    <property type="match status" value="1"/>
</dbReference>
<evidence type="ECO:0000313" key="17">
    <source>
        <dbReference type="EMBL" id="ELU10784.1"/>
    </source>
</evidence>
<dbReference type="AlphaFoldDB" id="R7UWT3"/>
<feature type="transmembrane region" description="Helical" evidence="14">
    <location>
        <begin position="267"/>
        <end position="284"/>
    </location>
</feature>
<keyword evidence="4 14" id="KW-1133">Transmembrane helix</keyword>
<reference evidence="17 19" key="2">
    <citation type="journal article" date="2013" name="Nature">
        <title>Insights into bilaterian evolution from three spiralian genomes.</title>
        <authorList>
            <person name="Simakov O."/>
            <person name="Marletaz F."/>
            <person name="Cho S.J."/>
            <person name="Edsinger-Gonzales E."/>
            <person name="Havlak P."/>
            <person name="Hellsten U."/>
            <person name="Kuo D.H."/>
            <person name="Larsson T."/>
            <person name="Lv J."/>
            <person name="Arendt D."/>
            <person name="Savage R."/>
            <person name="Osoegawa K."/>
            <person name="de Jong P."/>
            <person name="Grimwood J."/>
            <person name="Chapman J.A."/>
            <person name="Shapiro H."/>
            <person name="Aerts A."/>
            <person name="Otillar R.P."/>
            <person name="Terry A.Y."/>
            <person name="Boore J.L."/>
            <person name="Grigoriev I.V."/>
            <person name="Lindberg D.R."/>
            <person name="Seaver E.C."/>
            <person name="Weisblat D.A."/>
            <person name="Putnam N.H."/>
            <person name="Rokhsar D.S."/>
        </authorList>
    </citation>
    <scope>NUCLEOTIDE SEQUENCE</scope>
    <source>
        <strain evidence="17 19">I ESC-2004</strain>
    </source>
</reference>
<comment type="subcellular location">
    <subcellularLocation>
        <location evidence="13">Synaptic cell membrane</location>
        <topology evidence="13">Multi-pass membrane protein</topology>
    </subcellularLocation>
</comment>
<dbReference type="Gene3D" id="1.20.58.390">
    <property type="entry name" value="Neurotransmitter-gated ion-channel transmembrane domain"/>
    <property type="match status" value="1"/>
</dbReference>
<proteinExistence type="inferred from homology"/>
<keyword evidence="12 14" id="KW-0407">Ion channel</keyword>
<comment type="caution">
    <text evidence="14">Lacks conserved residue(s) required for the propagation of feature annotation.</text>
</comment>
<dbReference type="PANTHER" id="PTHR18945">
    <property type="entry name" value="NEUROTRANSMITTER GATED ION CHANNEL"/>
    <property type="match status" value="1"/>
</dbReference>
<feature type="domain" description="Neurotransmitter-gated ion-channel transmembrane" evidence="16">
    <location>
        <begin position="242"/>
        <end position="299"/>
    </location>
</feature>
<dbReference type="HOGENOM" id="CLU_018074_2_2_1"/>
<keyword evidence="10" id="KW-0325">Glycoprotein</keyword>
<evidence type="ECO:0000259" key="16">
    <source>
        <dbReference type="Pfam" id="PF02932"/>
    </source>
</evidence>
<dbReference type="GO" id="GO:0045211">
    <property type="term" value="C:postsynaptic membrane"/>
    <property type="evidence" value="ECO:0007669"/>
    <property type="project" value="InterPro"/>
</dbReference>
<dbReference type="GO" id="GO:0004888">
    <property type="term" value="F:transmembrane signaling receptor activity"/>
    <property type="evidence" value="ECO:0007669"/>
    <property type="project" value="InterPro"/>
</dbReference>
<keyword evidence="6 14" id="KW-0406">Ion transport</keyword>
<protein>
    <recommendedName>
        <fullName evidence="20">Neurotransmitter-gated ion-channel ligand-binding domain-containing protein</fullName>
    </recommendedName>
</protein>
<dbReference type="InterPro" id="IPR002394">
    <property type="entry name" value="Nicotinic_acetylcholine_rcpt"/>
</dbReference>
<dbReference type="PRINTS" id="PR00254">
    <property type="entry name" value="NICOTINICR"/>
</dbReference>
<feature type="transmembrane region" description="Helical" evidence="14">
    <location>
        <begin position="236"/>
        <end position="261"/>
    </location>
</feature>
<dbReference type="Proteomes" id="UP000014760">
    <property type="component" value="Unassembled WGS sequence"/>
</dbReference>
<reference evidence="18" key="3">
    <citation type="submission" date="2015-06" db="UniProtKB">
        <authorList>
            <consortium name="EnsemblMetazoa"/>
        </authorList>
    </citation>
    <scope>IDENTIFICATION</scope>
</reference>
<comment type="similarity">
    <text evidence="14">Belongs to the ligand-gated ion channel (TC 1.A.9) family.</text>
</comment>
<name>R7UWT3_CAPTE</name>
<gene>
    <name evidence="17" type="ORF">CAPTEDRAFT_115452</name>
</gene>
<dbReference type="InterPro" id="IPR038050">
    <property type="entry name" value="Neuro_actylchol_rec"/>
</dbReference>
<dbReference type="EMBL" id="KB297234">
    <property type="protein sequence ID" value="ELU10784.1"/>
    <property type="molecule type" value="Genomic_DNA"/>
</dbReference>
<dbReference type="SUPFAM" id="SSF63712">
    <property type="entry name" value="Nicotinic receptor ligand binding domain-like"/>
    <property type="match status" value="1"/>
</dbReference>
<evidence type="ECO:0000256" key="10">
    <source>
        <dbReference type="ARBA" id="ARBA00023180"/>
    </source>
</evidence>
<dbReference type="InterPro" id="IPR036719">
    <property type="entry name" value="Neuro-gated_channel_TM_sf"/>
</dbReference>
<dbReference type="CDD" id="cd19051">
    <property type="entry name" value="LGIC_TM_cation"/>
    <property type="match status" value="1"/>
</dbReference>
<organism evidence="17">
    <name type="scientific">Capitella teleta</name>
    <name type="common">Polychaete worm</name>
    <dbReference type="NCBI Taxonomy" id="283909"/>
    <lineage>
        <taxon>Eukaryota</taxon>
        <taxon>Metazoa</taxon>
        <taxon>Spiralia</taxon>
        <taxon>Lophotrochozoa</taxon>
        <taxon>Annelida</taxon>
        <taxon>Polychaeta</taxon>
        <taxon>Sedentaria</taxon>
        <taxon>Scolecida</taxon>
        <taxon>Capitellidae</taxon>
        <taxon>Capitella</taxon>
    </lineage>
</organism>
<keyword evidence="8" id="KW-1015">Disulfide bond</keyword>
<dbReference type="OMA" id="IRIRKCC"/>
<evidence type="ECO:0000256" key="11">
    <source>
        <dbReference type="ARBA" id="ARBA00023286"/>
    </source>
</evidence>
<keyword evidence="7 14" id="KW-0472">Membrane</keyword>
<evidence type="ECO:0000259" key="15">
    <source>
        <dbReference type="Pfam" id="PF02931"/>
    </source>
</evidence>
<dbReference type="InterPro" id="IPR006029">
    <property type="entry name" value="Neurotrans-gated_channel_TM"/>
</dbReference>
<evidence type="ECO:0008006" key="20">
    <source>
        <dbReference type="Google" id="ProtNLM"/>
    </source>
</evidence>
<accession>R7UWT3</accession>
<evidence type="ECO:0000256" key="9">
    <source>
        <dbReference type="ARBA" id="ARBA00023170"/>
    </source>
</evidence>
<dbReference type="PRINTS" id="PR00252">
    <property type="entry name" value="NRIONCHANNEL"/>
</dbReference>
<evidence type="ECO:0000256" key="13">
    <source>
        <dbReference type="ARBA" id="ARBA00034099"/>
    </source>
</evidence>
<dbReference type="OrthoDB" id="5975154at2759"/>
<keyword evidence="11" id="KW-1071">Ligand-gated ion channel</keyword>
<evidence type="ECO:0000256" key="12">
    <source>
        <dbReference type="ARBA" id="ARBA00023303"/>
    </source>
</evidence>
<sequence length="307" mass="34474">MYFRQLAQLGHRANLTKNLLLNYDPSVVPTTSQGSPLEVAYEFTLSSIDNLDEKNQVMVSYGWIILSWYDVFLTWDPADYGGIYNLVIPAKKIWLPEMVLKNGVDEGVDLALNSDFRVSIMYDGSVTWIPSYRWTTSCTVDLTIFPLDTQVCSVVFMAWLTPISNDMKFVPSEPSKNRTSSTSTTPVLTGLYSENEQWALTDSHSWDFAGGVAVGQDYNSTITVAAFTVQLTRQPLYYIVNLIIPSLAINLMAMFIFYLPIESGEKVSFGITMLLSYTLLLLMINDITPRGGPKVPLLCKLNLLEYS</sequence>